<evidence type="ECO:0000313" key="2">
    <source>
        <dbReference type="Proteomes" id="UP000003639"/>
    </source>
</evidence>
<sequence>MWANCMRTPPLHLFEYPILLRIFMQVNGRGRSGR</sequence>
<dbReference type="Proteomes" id="UP000003639">
    <property type="component" value="Unassembled WGS sequence"/>
</dbReference>
<reference evidence="1 2" key="1">
    <citation type="submission" date="2007-04" db="EMBL/GenBank/DDBJ databases">
        <authorList>
            <person name="Fulton L."/>
            <person name="Clifton S."/>
            <person name="Fulton B."/>
            <person name="Xu J."/>
            <person name="Minx P."/>
            <person name="Pepin K.H."/>
            <person name="Johnson M."/>
            <person name="Thiruvilangam P."/>
            <person name="Bhonagiri V."/>
            <person name="Nash W.E."/>
            <person name="Mardis E.R."/>
            <person name="Wilson R.K."/>
        </authorList>
    </citation>
    <scope>NUCLEOTIDE SEQUENCE [LARGE SCALE GENOMIC DNA]</scope>
    <source>
        <strain evidence="1 2">ATCC 29799</strain>
    </source>
</reference>
<gene>
    <name evidence="1" type="ORF">BACCAP_03078</name>
</gene>
<accession>A6NXY3</accession>
<protein>
    <submittedName>
        <fullName evidence="1">Uncharacterized protein</fullName>
    </submittedName>
</protein>
<keyword evidence="2" id="KW-1185">Reference proteome</keyword>
<proteinExistence type="predicted"/>
<dbReference type="EMBL" id="AAXG02000028">
    <property type="protein sequence ID" value="EDM99152.1"/>
    <property type="molecule type" value="Genomic_DNA"/>
</dbReference>
<organism evidence="1 2">
    <name type="scientific">Pseudoflavonifractor capillosus ATCC 29799</name>
    <dbReference type="NCBI Taxonomy" id="411467"/>
    <lineage>
        <taxon>Bacteria</taxon>
        <taxon>Bacillati</taxon>
        <taxon>Bacillota</taxon>
        <taxon>Clostridia</taxon>
        <taxon>Eubacteriales</taxon>
        <taxon>Oscillospiraceae</taxon>
        <taxon>Pseudoflavonifractor</taxon>
    </lineage>
</organism>
<comment type="caution">
    <text evidence="1">The sequence shown here is derived from an EMBL/GenBank/DDBJ whole genome shotgun (WGS) entry which is preliminary data.</text>
</comment>
<dbReference type="AlphaFoldDB" id="A6NXY3"/>
<name>A6NXY3_9FIRM</name>
<reference evidence="1 2" key="2">
    <citation type="submission" date="2007-06" db="EMBL/GenBank/DDBJ databases">
        <title>Draft genome sequence of Pseudoflavonifractor capillosus ATCC 29799.</title>
        <authorList>
            <person name="Sudarsanam P."/>
            <person name="Ley R."/>
            <person name="Guruge J."/>
            <person name="Turnbaugh P.J."/>
            <person name="Mahowald M."/>
            <person name="Liep D."/>
            <person name="Gordon J."/>
        </authorList>
    </citation>
    <scope>NUCLEOTIDE SEQUENCE [LARGE SCALE GENOMIC DNA]</scope>
    <source>
        <strain evidence="1 2">ATCC 29799</strain>
    </source>
</reference>
<evidence type="ECO:0000313" key="1">
    <source>
        <dbReference type="EMBL" id="EDM99152.1"/>
    </source>
</evidence>